<reference evidence="2" key="1">
    <citation type="submission" date="2016-05" db="EMBL/GenBank/DDBJ databases">
        <authorList>
            <person name="Lavstsen T."/>
            <person name="Jespersen J.S."/>
        </authorList>
    </citation>
    <scope>NUCLEOTIDE SEQUENCE</scope>
    <source>
        <tissue evidence="2">Brain</tissue>
    </source>
</reference>
<sequence>LMKTQNSSSDTSCGPLSLTGIFGRPKRLKMDLNSSIVFSEGSSGQDVLGLAVEDARLLRMQIMTLLSPQWHHLDLATRSSCMQFLSLSPPHSVQNEAHPALSPVELVE</sequence>
<evidence type="ECO:0000313" key="2">
    <source>
        <dbReference type="EMBL" id="SBP41472.1"/>
    </source>
</evidence>
<organism evidence="2">
    <name type="scientific">Nothobranchius furzeri</name>
    <name type="common">Turquoise killifish</name>
    <dbReference type="NCBI Taxonomy" id="105023"/>
    <lineage>
        <taxon>Eukaryota</taxon>
        <taxon>Metazoa</taxon>
        <taxon>Chordata</taxon>
        <taxon>Craniata</taxon>
        <taxon>Vertebrata</taxon>
        <taxon>Euteleostomi</taxon>
        <taxon>Actinopterygii</taxon>
        <taxon>Neopterygii</taxon>
        <taxon>Teleostei</taxon>
        <taxon>Neoteleostei</taxon>
        <taxon>Acanthomorphata</taxon>
        <taxon>Ovalentaria</taxon>
        <taxon>Atherinomorphae</taxon>
        <taxon>Cyprinodontiformes</taxon>
        <taxon>Nothobranchiidae</taxon>
        <taxon>Nothobranchius</taxon>
    </lineage>
</organism>
<feature type="non-terminal residue" evidence="2">
    <location>
        <position position="1"/>
    </location>
</feature>
<dbReference type="AlphaFoldDB" id="A0A1A7ZF76"/>
<reference evidence="2" key="2">
    <citation type="submission" date="2016-06" db="EMBL/GenBank/DDBJ databases">
        <title>The genome of a short-lived fish provides insights into sex chromosome evolution and the genetic control of aging.</title>
        <authorList>
            <person name="Reichwald K."/>
            <person name="Felder M."/>
            <person name="Petzold A."/>
            <person name="Koch P."/>
            <person name="Groth M."/>
            <person name="Platzer M."/>
        </authorList>
    </citation>
    <scope>NUCLEOTIDE SEQUENCE</scope>
    <source>
        <tissue evidence="2">Brain</tissue>
    </source>
</reference>
<name>A0A1A7ZF76_NOTFU</name>
<feature type="region of interest" description="Disordered" evidence="1">
    <location>
        <begin position="89"/>
        <end position="108"/>
    </location>
</feature>
<gene>
    <name evidence="2" type="primary">Nfu_g_1_019410</name>
</gene>
<protein>
    <submittedName>
        <fullName evidence="2">Uncharacterized protein</fullName>
    </submittedName>
</protein>
<accession>A0A1A7ZF76</accession>
<dbReference type="EMBL" id="HADY01002987">
    <property type="protein sequence ID" value="SBP41472.1"/>
    <property type="molecule type" value="Transcribed_RNA"/>
</dbReference>
<proteinExistence type="predicted"/>
<evidence type="ECO:0000256" key="1">
    <source>
        <dbReference type="SAM" id="MobiDB-lite"/>
    </source>
</evidence>